<evidence type="ECO:0000313" key="3">
    <source>
        <dbReference type="Proteomes" id="UP000437131"/>
    </source>
</evidence>
<dbReference type="InterPro" id="IPR023210">
    <property type="entry name" value="NADP_OxRdtase_dom"/>
</dbReference>
<dbReference type="SUPFAM" id="SSF51430">
    <property type="entry name" value="NAD(P)-linked oxidoreductase"/>
    <property type="match status" value="1"/>
</dbReference>
<proteinExistence type="predicted"/>
<accession>A0A844GRC7</accession>
<name>A0A844GRC7_9CHRO</name>
<dbReference type="PANTHER" id="PTHR43312:SF2">
    <property type="entry name" value="OXIDOREDUCTASE"/>
    <property type="match status" value="1"/>
</dbReference>
<sequence length="394" mass="45213">MQYRRFGRTELQMPVFSCGGMRYQYKWQDLPFTEIPQDNQRNLEATIRKSLEVGINHIETARFYGSSEMQLGKILPTLPREKLIVQTKVPPEEDSKKFLATFEKSLSYLQLDYVDLLGIHGINTPELLEYTIRPGGCLDIARKLQAQGKVRYIGFSTHGATDLIIKTIETNQFDYVNLHWYWIYQKNWDAIASATRHDMGVFIISPSNKGGMLYQPSQKLVDLCQPLSPIIFNNLFCLSHPQIHTLSVGADKPSDFDEHLKTLPLLSQAEELLPPIIERLENEAKRVLGEEWLNTWEKGLPNYEDTPGNINIPMILWLRNLALAYDLVEYGKMRYNLLGNGGHWFPGQKADKLADFDLTNCLKNSPHRDKIPEFLAQTESLLGGQEVKRLSQTN</sequence>
<dbReference type="Proteomes" id="UP000437131">
    <property type="component" value="Unassembled WGS sequence"/>
</dbReference>
<dbReference type="EMBL" id="WMIA01000001">
    <property type="protein sequence ID" value="MTF37612.1"/>
    <property type="molecule type" value="Genomic_DNA"/>
</dbReference>
<dbReference type="Gene3D" id="3.20.20.100">
    <property type="entry name" value="NADP-dependent oxidoreductase domain"/>
    <property type="match status" value="1"/>
</dbReference>
<dbReference type="PRINTS" id="PR00069">
    <property type="entry name" value="ALDKETRDTASE"/>
</dbReference>
<dbReference type="RefSeq" id="WP_099435010.1">
    <property type="nucleotide sequence ID" value="NZ_WMIA01000001.1"/>
</dbReference>
<evidence type="ECO:0000313" key="2">
    <source>
        <dbReference type="EMBL" id="MTF37612.1"/>
    </source>
</evidence>
<dbReference type="Pfam" id="PF00248">
    <property type="entry name" value="Aldo_ket_red"/>
    <property type="match status" value="1"/>
</dbReference>
<protein>
    <submittedName>
        <fullName evidence="2">Aldo/keto reductase</fullName>
    </submittedName>
</protein>
<reference evidence="2 3" key="1">
    <citation type="submission" date="2019-11" db="EMBL/GenBank/DDBJ databases">
        <title>Isolation of a new High Light Tolerant Cyanobacteria.</title>
        <authorList>
            <person name="Dobson Z."/>
            <person name="Vaughn N."/>
            <person name="Vaughn M."/>
            <person name="Fromme P."/>
            <person name="Mazor Y."/>
        </authorList>
    </citation>
    <scope>NUCLEOTIDE SEQUENCE [LARGE SCALE GENOMIC DNA]</scope>
    <source>
        <strain evidence="2 3">0216</strain>
    </source>
</reference>
<comment type="caution">
    <text evidence="2">The sequence shown here is derived from an EMBL/GenBank/DDBJ whole genome shotgun (WGS) entry which is preliminary data.</text>
</comment>
<gene>
    <name evidence="2" type="ORF">GGC33_01525</name>
</gene>
<dbReference type="AlphaFoldDB" id="A0A844GRC7"/>
<dbReference type="GO" id="GO:0016491">
    <property type="term" value="F:oxidoreductase activity"/>
    <property type="evidence" value="ECO:0007669"/>
    <property type="project" value="InterPro"/>
</dbReference>
<dbReference type="CDD" id="cd19096">
    <property type="entry name" value="AKR_Fe-S_oxidoreductase"/>
    <property type="match status" value="1"/>
</dbReference>
<evidence type="ECO:0000259" key="1">
    <source>
        <dbReference type="Pfam" id="PF00248"/>
    </source>
</evidence>
<dbReference type="InterPro" id="IPR036812">
    <property type="entry name" value="NAD(P)_OxRdtase_dom_sf"/>
</dbReference>
<dbReference type="InterPro" id="IPR020471">
    <property type="entry name" value="AKR"/>
</dbReference>
<organism evidence="2 3">
    <name type="scientific">Cyanobacterium aponinum 0216</name>
    <dbReference type="NCBI Taxonomy" id="2676140"/>
    <lineage>
        <taxon>Bacteria</taxon>
        <taxon>Bacillati</taxon>
        <taxon>Cyanobacteriota</taxon>
        <taxon>Cyanophyceae</taxon>
        <taxon>Oscillatoriophycideae</taxon>
        <taxon>Chroococcales</taxon>
        <taxon>Geminocystaceae</taxon>
        <taxon>Cyanobacterium</taxon>
    </lineage>
</organism>
<dbReference type="PANTHER" id="PTHR43312">
    <property type="entry name" value="D-THREO-ALDOSE 1-DEHYDROGENASE"/>
    <property type="match status" value="1"/>
</dbReference>
<dbReference type="FunFam" id="3.20.20.100:FF:000070">
    <property type="entry name" value="Aldo/keto reductase"/>
    <property type="match status" value="1"/>
</dbReference>
<feature type="domain" description="NADP-dependent oxidoreductase" evidence="1">
    <location>
        <begin position="39"/>
        <end position="160"/>
    </location>
</feature>
<dbReference type="InterPro" id="IPR053135">
    <property type="entry name" value="AKR2_Oxidoreductase"/>
</dbReference>